<dbReference type="HOGENOM" id="CLU_2624803_0_0_1"/>
<keyword evidence="2" id="KW-1185">Reference proteome</keyword>
<organism evidence="1 2">
    <name type="scientific">Megaselia scalaris</name>
    <name type="common">Humpbacked fly</name>
    <name type="synonym">Phora scalaris</name>
    <dbReference type="NCBI Taxonomy" id="36166"/>
    <lineage>
        <taxon>Eukaryota</taxon>
        <taxon>Metazoa</taxon>
        <taxon>Ecdysozoa</taxon>
        <taxon>Arthropoda</taxon>
        <taxon>Hexapoda</taxon>
        <taxon>Insecta</taxon>
        <taxon>Pterygota</taxon>
        <taxon>Neoptera</taxon>
        <taxon>Endopterygota</taxon>
        <taxon>Diptera</taxon>
        <taxon>Brachycera</taxon>
        <taxon>Muscomorpha</taxon>
        <taxon>Platypezoidea</taxon>
        <taxon>Phoridae</taxon>
        <taxon>Megaseliini</taxon>
        <taxon>Megaselia</taxon>
    </lineage>
</organism>
<sequence>MAFTRWSHHKPNFPCLIRKKTLLKDNIETTTICKSTEKVQYRDFDYQLMEVIMKCFPAGLRRSAEMASEPALFLFLSL</sequence>
<evidence type="ECO:0000313" key="2">
    <source>
        <dbReference type="Proteomes" id="UP000015102"/>
    </source>
</evidence>
<dbReference type="EnsemblMetazoa" id="MESCA010707-RA">
    <property type="protein sequence ID" value="MESCA010707-PA"/>
    <property type="gene ID" value="MESCA010707"/>
</dbReference>
<dbReference type="EMBL" id="CAQQ02383741">
    <property type="status" value="NOT_ANNOTATED_CDS"/>
    <property type="molecule type" value="Genomic_DNA"/>
</dbReference>
<proteinExistence type="predicted"/>
<evidence type="ECO:0000313" key="1">
    <source>
        <dbReference type="EnsemblMetazoa" id="MESCA010707-PA"/>
    </source>
</evidence>
<reference evidence="1" key="2">
    <citation type="submission" date="2015-06" db="UniProtKB">
        <authorList>
            <consortium name="EnsemblMetazoa"/>
        </authorList>
    </citation>
    <scope>IDENTIFICATION</scope>
</reference>
<protein>
    <submittedName>
        <fullName evidence="1">Uncharacterized protein</fullName>
    </submittedName>
</protein>
<dbReference type="AlphaFoldDB" id="T1H388"/>
<dbReference type="Proteomes" id="UP000015102">
    <property type="component" value="Unassembled WGS sequence"/>
</dbReference>
<reference evidence="2" key="1">
    <citation type="submission" date="2013-02" db="EMBL/GenBank/DDBJ databases">
        <authorList>
            <person name="Hughes D."/>
        </authorList>
    </citation>
    <scope>NUCLEOTIDE SEQUENCE</scope>
    <source>
        <strain>Durham</strain>
        <strain evidence="2">NC isolate 2 -- Noor lab</strain>
    </source>
</reference>
<dbReference type="EMBL" id="CAQQ02383740">
    <property type="status" value="NOT_ANNOTATED_CDS"/>
    <property type="molecule type" value="Genomic_DNA"/>
</dbReference>
<accession>T1H388</accession>
<name>T1H388_MEGSC</name>